<feature type="domain" description="Arf-GAP" evidence="7">
    <location>
        <begin position="18"/>
        <end position="136"/>
    </location>
</feature>
<keyword evidence="3 5" id="KW-0863">Zinc-finger</keyword>
<evidence type="ECO:0000256" key="2">
    <source>
        <dbReference type="ARBA" id="ARBA00022723"/>
    </source>
</evidence>
<feature type="region of interest" description="Disordered" evidence="6">
    <location>
        <begin position="154"/>
        <end position="234"/>
    </location>
</feature>
<dbReference type="GO" id="GO:0008270">
    <property type="term" value="F:zinc ion binding"/>
    <property type="evidence" value="ECO:0007669"/>
    <property type="project" value="UniProtKB-KW"/>
</dbReference>
<dbReference type="InterPro" id="IPR044732">
    <property type="entry name" value="ArfGAP_SMAP1-like"/>
</dbReference>
<dbReference type="InterPro" id="IPR037278">
    <property type="entry name" value="ARFGAP/RecO"/>
</dbReference>
<feature type="region of interest" description="Disordered" evidence="6">
    <location>
        <begin position="350"/>
        <end position="371"/>
    </location>
</feature>
<dbReference type="CDD" id="cd08839">
    <property type="entry name" value="ArfGap_SMAP"/>
    <property type="match status" value="1"/>
</dbReference>
<dbReference type="AlphaFoldDB" id="A0A1L8DL46"/>
<proteinExistence type="predicted"/>
<dbReference type="FunFam" id="1.10.220.150:FF:000009">
    <property type="entry name" value="stromal membrane-associated protein 1 isoform X1"/>
    <property type="match status" value="1"/>
</dbReference>
<name>A0A1L8DL46_9DIPT</name>
<dbReference type="SUPFAM" id="SSF57863">
    <property type="entry name" value="ArfGap/RecO-like zinc finger"/>
    <property type="match status" value="1"/>
</dbReference>
<dbReference type="InterPro" id="IPR051718">
    <property type="entry name" value="ARF_GTPase-activating"/>
</dbReference>
<evidence type="ECO:0000259" key="7">
    <source>
        <dbReference type="PROSITE" id="PS50115"/>
    </source>
</evidence>
<dbReference type="SMART" id="SM00105">
    <property type="entry name" value="ArfGap"/>
    <property type="match status" value="1"/>
</dbReference>
<dbReference type="Gene3D" id="1.10.220.150">
    <property type="entry name" value="Arf GTPase activating protein"/>
    <property type="match status" value="1"/>
</dbReference>
<evidence type="ECO:0000313" key="8">
    <source>
        <dbReference type="EMBL" id="JAV07189.1"/>
    </source>
</evidence>
<dbReference type="PANTHER" id="PTHR45705:SF1">
    <property type="entry name" value="FI20236P1"/>
    <property type="match status" value="1"/>
</dbReference>
<protein>
    <submittedName>
        <fullName evidence="8">Putative gtpase-activating protein</fullName>
    </submittedName>
</protein>
<dbReference type="PANTHER" id="PTHR45705">
    <property type="entry name" value="FI20236P1"/>
    <property type="match status" value="1"/>
</dbReference>
<keyword evidence="4" id="KW-0862">Zinc</keyword>
<dbReference type="InterPro" id="IPR038508">
    <property type="entry name" value="ArfGAP_dom_sf"/>
</dbReference>
<dbReference type="InterPro" id="IPR001164">
    <property type="entry name" value="ArfGAP_dom"/>
</dbReference>
<sequence length="382" mass="41942">MGSKKESERTKFIQEKCQNLLTQMLRDEDNKYCVDCDAKGPRWASWNLGVFLCIRCAGIHRNLGVHISRVKSVNLDAWTPEQVVSLQQMGNSRARAVYEAQLPDGFRRPQTDSALETFIRAKYEHKKYLAREWVQPPPPKVDWDREIEEEMEKLKRKKKSSSTLGLSSVPESGKKNLAKSAPIPAPLPKPKVSSSSPKSTRTEHNPPPSSDLLGLASPTATNGPPVTAMPGDAFNSFLSAPAATEEPPKPPSLDQEEADFFNQVPNEKEKAKMTKDSIMALYAAAPTFSNFPQFPPAPYAQFGAQQPFPAPTGYPAAPQFGQQPPAANNGAMFGFPAQQQPFGQFTAFQTPPNSAGLKAPPPNANPTLNQQFGNLNLGNVWQ</sequence>
<dbReference type="GO" id="GO:0005737">
    <property type="term" value="C:cytoplasm"/>
    <property type="evidence" value="ECO:0007669"/>
    <property type="project" value="TreeGrafter"/>
</dbReference>
<feature type="compositionally biased region" description="Low complexity" evidence="6">
    <location>
        <begin position="161"/>
        <end position="171"/>
    </location>
</feature>
<evidence type="ECO:0000256" key="5">
    <source>
        <dbReference type="PROSITE-ProRule" id="PRU00288"/>
    </source>
</evidence>
<evidence type="ECO:0000256" key="4">
    <source>
        <dbReference type="ARBA" id="ARBA00022833"/>
    </source>
</evidence>
<dbReference type="EMBL" id="GFDF01006895">
    <property type="protein sequence ID" value="JAV07189.1"/>
    <property type="molecule type" value="Transcribed_RNA"/>
</dbReference>
<evidence type="ECO:0000256" key="1">
    <source>
        <dbReference type="ARBA" id="ARBA00022468"/>
    </source>
</evidence>
<dbReference type="GO" id="GO:0005096">
    <property type="term" value="F:GTPase activator activity"/>
    <property type="evidence" value="ECO:0007669"/>
    <property type="project" value="UniProtKB-KW"/>
</dbReference>
<dbReference type="PRINTS" id="PR00405">
    <property type="entry name" value="REVINTRACTNG"/>
</dbReference>
<feature type="compositionally biased region" description="Low complexity" evidence="6">
    <location>
        <begin position="190"/>
        <end position="199"/>
    </location>
</feature>
<evidence type="ECO:0000256" key="6">
    <source>
        <dbReference type="SAM" id="MobiDB-lite"/>
    </source>
</evidence>
<accession>A0A1L8DL46</accession>
<dbReference type="Pfam" id="PF01412">
    <property type="entry name" value="ArfGap"/>
    <property type="match status" value="1"/>
</dbReference>
<evidence type="ECO:0000256" key="3">
    <source>
        <dbReference type="ARBA" id="ARBA00022771"/>
    </source>
</evidence>
<dbReference type="PROSITE" id="PS50115">
    <property type="entry name" value="ARFGAP"/>
    <property type="match status" value="1"/>
</dbReference>
<keyword evidence="2" id="KW-0479">Metal-binding</keyword>
<keyword evidence="1" id="KW-0343">GTPase activation</keyword>
<reference evidence="8" key="1">
    <citation type="submission" date="2016-12" db="EMBL/GenBank/DDBJ databases">
        <title>An insight into the sialome and mialome of the sand fly, Nyssomyia neivai.</title>
        <authorList>
            <person name="Sebastian V."/>
            <person name="Goulart T.M."/>
            <person name="Oliveira W."/>
            <person name="Calvo E."/>
            <person name="Oliveira L.F."/>
            <person name="Pinto M.C."/>
            <person name="Rosselino A.M."/>
            <person name="Ribeiro J.M."/>
        </authorList>
    </citation>
    <scope>NUCLEOTIDE SEQUENCE</scope>
</reference>
<organism evidence="8">
    <name type="scientific">Nyssomyia neivai</name>
    <dbReference type="NCBI Taxonomy" id="330878"/>
    <lineage>
        <taxon>Eukaryota</taxon>
        <taxon>Metazoa</taxon>
        <taxon>Ecdysozoa</taxon>
        <taxon>Arthropoda</taxon>
        <taxon>Hexapoda</taxon>
        <taxon>Insecta</taxon>
        <taxon>Pterygota</taxon>
        <taxon>Neoptera</taxon>
        <taxon>Endopterygota</taxon>
        <taxon>Diptera</taxon>
        <taxon>Nematocera</taxon>
        <taxon>Psychodoidea</taxon>
        <taxon>Psychodidae</taxon>
        <taxon>Nyssomyia</taxon>
    </lineage>
</organism>